<dbReference type="Pfam" id="PF00180">
    <property type="entry name" value="Iso_dh"/>
    <property type="match status" value="1"/>
</dbReference>
<evidence type="ECO:0000256" key="5">
    <source>
        <dbReference type="ARBA" id="ARBA00022842"/>
    </source>
</evidence>
<dbReference type="InParanoid" id="S0EW25"/>
<dbReference type="InterPro" id="IPR024084">
    <property type="entry name" value="IsoPropMal-DH-like_dom"/>
</dbReference>
<dbReference type="GO" id="GO:0051287">
    <property type="term" value="F:NAD binding"/>
    <property type="evidence" value="ECO:0007669"/>
    <property type="project" value="InterPro"/>
</dbReference>
<reference evidence="11" key="1">
    <citation type="submission" date="2013-03" db="EMBL/GenBank/DDBJ databases">
        <title>Genome sequence of Chthonomonas calidirosea, the first sequenced genome from the Armatimonadetes phylum (formally candidate division OP10).</title>
        <authorList>
            <person name="Lee K.C.Y."/>
            <person name="Morgan X.C."/>
            <person name="Dunfield P.F."/>
            <person name="Tamas I."/>
            <person name="Houghton K.M."/>
            <person name="Vyssotski M."/>
            <person name="Ryan J.L.J."/>
            <person name="Lagutin K."/>
            <person name="McDonald I.R."/>
            <person name="Stott M.B."/>
        </authorList>
    </citation>
    <scope>NUCLEOTIDE SEQUENCE [LARGE SCALE GENOMIC DNA]</scope>
    <source>
        <strain evidence="11">DSM 23976 / ICMP 18418 / T49</strain>
    </source>
</reference>
<comment type="cofactor">
    <cofactor evidence="1">
        <name>Mn(2+)</name>
        <dbReference type="ChEBI" id="CHEBI:29035"/>
    </cofactor>
</comment>
<evidence type="ECO:0000256" key="7">
    <source>
        <dbReference type="ARBA" id="ARBA00023002"/>
    </source>
</evidence>
<accession>S0EW25</accession>
<dbReference type="GO" id="GO:0000287">
    <property type="term" value="F:magnesium ion binding"/>
    <property type="evidence" value="ECO:0007669"/>
    <property type="project" value="InterPro"/>
</dbReference>
<gene>
    <name evidence="10" type="ORF">CCALI_00772</name>
</gene>
<comment type="similarity">
    <text evidence="3">Belongs to the isocitrate and isopropylmalate dehydrogenases family.</text>
</comment>
<evidence type="ECO:0000256" key="6">
    <source>
        <dbReference type="ARBA" id="ARBA00022946"/>
    </source>
</evidence>
<sequence length="333" mass="36019">MKHTITLIPGDGIGPEVTEAAVRVVEAAGVECEWERMEAGAEVVAKYGTPVPDEVIHSILKNRVALKGPITTPVGVGFPSANVTLRKRLNLYANVRPARTIPGVPSRYDHVDLVIIRENSEDLYSGLEHIVVPGVVESLKIITEAASLRIGRYAFEYAKSHGRRKVTAVHKANIMKLADGLFLECLRRISREFPEIEYEEMIVDATCMNMVMRPERFDVMVMENLYGDILSDLASGLIGGLGFAGSANIGEGGIALFEAVHGSAPDIAGRHIANPIALILSAVMMLRHLGEQAAANRIENAVMKVMAEGKVRTRDMGGDATTDQITDAIIAAL</sequence>
<dbReference type="GO" id="GO:0006102">
    <property type="term" value="P:isocitrate metabolic process"/>
    <property type="evidence" value="ECO:0007669"/>
    <property type="project" value="TreeGrafter"/>
</dbReference>
<protein>
    <submittedName>
        <fullName evidence="10">Isocitrate dehydrogenase, NAD-dependent,mitochondrial type</fullName>
        <ecNumber evidence="10">1.1.1.41</ecNumber>
    </submittedName>
</protein>
<evidence type="ECO:0000256" key="8">
    <source>
        <dbReference type="ARBA" id="ARBA00023027"/>
    </source>
</evidence>
<evidence type="ECO:0000256" key="4">
    <source>
        <dbReference type="ARBA" id="ARBA00022723"/>
    </source>
</evidence>
<dbReference type="SMART" id="SM01329">
    <property type="entry name" value="Iso_dh"/>
    <property type="match status" value="1"/>
</dbReference>
<comment type="cofactor">
    <cofactor evidence="2">
        <name>Mg(2+)</name>
        <dbReference type="ChEBI" id="CHEBI:18420"/>
    </cofactor>
</comment>
<dbReference type="PANTHER" id="PTHR11835">
    <property type="entry name" value="DECARBOXYLATING DEHYDROGENASES-ISOCITRATE, ISOPROPYLMALATE, TARTRATE"/>
    <property type="match status" value="1"/>
</dbReference>
<dbReference type="STRING" id="454171.CP488_00379"/>
<evidence type="ECO:0000313" key="11">
    <source>
        <dbReference type="Proteomes" id="UP000014227"/>
    </source>
</evidence>
<dbReference type="OrthoDB" id="9806254at2"/>
<dbReference type="InterPro" id="IPR004434">
    <property type="entry name" value="Isocitrate_DH_NAD"/>
</dbReference>
<dbReference type="SUPFAM" id="SSF53659">
    <property type="entry name" value="Isocitrate/Isopropylmalate dehydrogenase-like"/>
    <property type="match status" value="1"/>
</dbReference>
<feature type="domain" description="Isopropylmalate dehydrogenase-like" evidence="9">
    <location>
        <begin position="4"/>
        <end position="329"/>
    </location>
</feature>
<name>S0EW25_CHTCT</name>
<dbReference type="PATRIC" id="fig|1303518.3.peg.781"/>
<keyword evidence="4" id="KW-0479">Metal-binding</keyword>
<dbReference type="RefSeq" id="WP_016482157.1">
    <property type="nucleotide sequence ID" value="NC_021487.1"/>
</dbReference>
<evidence type="ECO:0000313" key="10">
    <source>
        <dbReference type="EMBL" id="CCW34597.1"/>
    </source>
</evidence>
<dbReference type="Proteomes" id="UP000014227">
    <property type="component" value="Chromosome I"/>
</dbReference>
<dbReference type="eggNOG" id="COG0473">
    <property type="taxonomic scope" value="Bacteria"/>
</dbReference>
<dbReference type="NCBIfam" id="TIGR00175">
    <property type="entry name" value="mito_nad_idh"/>
    <property type="match status" value="1"/>
</dbReference>
<evidence type="ECO:0000256" key="2">
    <source>
        <dbReference type="ARBA" id="ARBA00001946"/>
    </source>
</evidence>
<dbReference type="PROSITE" id="PS00470">
    <property type="entry name" value="IDH_IMDH"/>
    <property type="match status" value="1"/>
</dbReference>
<keyword evidence="7 10" id="KW-0560">Oxidoreductase</keyword>
<keyword evidence="8" id="KW-0520">NAD</keyword>
<dbReference type="InterPro" id="IPR019818">
    <property type="entry name" value="IsoCit/isopropylmalate_DH_CS"/>
</dbReference>
<dbReference type="HOGENOM" id="CLU_031953_0_1_0"/>
<organism evidence="10 11">
    <name type="scientific">Chthonomonas calidirosea (strain DSM 23976 / ICMP 18418 / T49)</name>
    <dbReference type="NCBI Taxonomy" id="1303518"/>
    <lineage>
        <taxon>Bacteria</taxon>
        <taxon>Bacillati</taxon>
        <taxon>Armatimonadota</taxon>
        <taxon>Chthonomonadia</taxon>
        <taxon>Chthonomonadales</taxon>
        <taxon>Chthonomonadaceae</taxon>
        <taxon>Chthonomonas</taxon>
    </lineage>
</organism>
<dbReference type="EMBL" id="HF951689">
    <property type="protein sequence ID" value="CCW34597.1"/>
    <property type="molecule type" value="Genomic_DNA"/>
</dbReference>
<dbReference type="FunFam" id="3.40.718.10:FF:000014">
    <property type="entry name" value="Isocitrate dehydrogenase (NAD(+))"/>
    <property type="match status" value="1"/>
</dbReference>
<dbReference type="GO" id="GO:0004449">
    <property type="term" value="F:isocitrate dehydrogenase (NAD+) activity"/>
    <property type="evidence" value="ECO:0007669"/>
    <property type="project" value="UniProtKB-EC"/>
</dbReference>
<dbReference type="AlphaFoldDB" id="S0EW25"/>
<keyword evidence="5" id="KW-0460">Magnesium</keyword>
<evidence type="ECO:0000259" key="9">
    <source>
        <dbReference type="SMART" id="SM01329"/>
    </source>
</evidence>
<dbReference type="EC" id="1.1.1.41" evidence="10"/>
<keyword evidence="6" id="KW-0809">Transit peptide</keyword>
<dbReference type="KEGG" id="ccz:CCALI_00772"/>
<dbReference type="FunCoup" id="S0EW25">
    <property type="interactions" value="308"/>
</dbReference>
<evidence type="ECO:0000256" key="1">
    <source>
        <dbReference type="ARBA" id="ARBA00001936"/>
    </source>
</evidence>
<evidence type="ECO:0000256" key="3">
    <source>
        <dbReference type="ARBA" id="ARBA00007769"/>
    </source>
</evidence>
<dbReference type="GO" id="GO:0006099">
    <property type="term" value="P:tricarboxylic acid cycle"/>
    <property type="evidence" value="ECO:0007669"/>
    <property type="project" value="InterPro"/>
</dbReference>
<proteinExistence type="inferred from homology"/>
<keyword evidence="11" id="KW-1185">Reference proteome</keyword>
<dbReference type="PANTHER" id="PTHR11835:SF34">
    <property type="entry name" value="ISOCITRATE DEHYDROGENASE [NAD] SUBUNIT ALPHA, MITOCHONDRIAL"/>
    <property type="match status" value="1"/>
</dbReference>
<dbReference type="Gene3D" id="3.40.718.10">
    <property type="entry name" value="Isopropylmalate Dehydrogenase"/>
    <property type="match status" value="1"/>
</dbReference>